<dbReference type="PANTHER" id="PTHR37300:SF1">
    <property type="entry name" value="UPF0291 PROTEIN YNZC"/>
    <property type="match status" value="1"/>
</dbReference>
<dbReference type="PANTHER" id="PTHR37300">
    <property type="entry name" value="UPF0291 PROTEIN CBO2609/CLC_2481"/>
    <property type="match status" value="1"/>
</dbReference>
<dbReference type="AlphaFoldDB" id="A0A1T4QTY0"/>
<dbReference type="HAMAP" id="MF_01103">
    <property type="entry name" value="UPF0291"/>
    <property type="match status" value="1"/>
</dbReference>
<dbReference type="Pfam" id="PF05979">
    <property type="entry name" value="DUF896"/>
    <property type="match status" value="1"/>
</dbReference>
<protein>
    <recommendedName>
        <fullName evidence="2">UPF0291 protein SAMN02745116_02312</fullName>
    </recommendedName>
</protein>
<dbReference type="RefSeq" id="WP_078808213.1">
    <property type="nucleotide sequence ID" value="NZ_FUXI01000033.1"/>
</dbReference>
<comment type="similarity">
    <text evidence="2">Belongs to the UPF0291 family.</text>
</comment>
<dbReference type="GO" id="GO:0005737">
    <property type="term" value="C:cytoplasm"/>
    <property type="evidence" value="ECO:0007669"/>
    <property type="project" value="UniProtKB-SubCell"/>
</dbReference>
<evidence type="ECO:0000256" key="1">
    <source>
        <dbReference type="ARBA" id="ARBA00022490"/>
    </source>
</evidence>
<dbReference type="SUPFAM" id="SSF158221">
    <property type="entry name" value="YnzC-like"/>
    <property type="match status" value="1"/>
</dbReference>
<name>A0A1T4QTY0_9ENTE</name>
<organism evidence="3 4">
    <name type="scientific">Pilibacter termitis</name>
    <dbReference type="NCBI Taxonomy" id="263852"/>
    <lineage>
        <taxon>Bacteria</taxon>
        <taxon>Bacillati</taxon>
        <taxon>Bacillota</taxon>
        <taxon>Bacilli</taxon>
        <taxon>Lactobacillales</taxon>
        <taxon>Enterococcaceae</taxon>
        <taxon>Pilibacter</taxon>
    </lineage>
</organism>
<dbReference type="STRING" id="263852.SAMN02745116_02312"/>
<keyword evidence="1 2" id="KW-0963">Cytoplasm</keyword>
<reference evidence="3 4" key="1">
    <citation type="submission" date="2017-02" db="EMBL/GenBank/DDBJ databases">
        <authorList>
            <person name="Peterson S.W."/>
        </authorList>
    </citation>
    <scope>NUCLEOTIDE SEQUENCE [LARGE SCALE GENOMIC DNA]</scope>
    <source>
        <strain evidence="3 4">ATCC BAA-1030</strain>
    </source>
</reference>
<sequence>MNDEKIARINELAKKAKNEGLTEEERHEQHKLRREYVEAVKKQLRPHVEGIKVVNEQGEDITPDKLKKIQKEKGLHGR</sequence>
<dbReference type="NCBIfam" id="NF002711">
    <property type="entry name" value="PRK02539.1"/>
    <property type="match status" value="1"/>
</dbReference>
<gene>
    <name evidence="3" type="ORF">SAMN02745116_02312</name>
</gene>
<dbReference type="InterPro" id="IPR009242">
    <property type="entry name" value="DUF896"/>
</dbReference>
<dbReference type="EMBL" id="FUXI01000033">
    <property type="protein sequence ID" value="SKA06921.1"/>
    <property type="molecule type" value="Genomic_DNA"/>
</dbReference>
<evidence type="ECO:0000313" key="4">
    <source>
        <dbReference type="Proteomes" id="UP000190328"/>
    </source>
</evidence>
<dbReference type="Proteomes" id="UP000190328">
    <property type="component" value="Unassembled WGS sequence"/>
</dbReference>
<keyword evidence="4" id="KW-1185">Reference proteome</keyword>
<accession>A0A1T4QTY0</accession>
<comment type="subcellular location">
    <subcellularLocation>
        <location evidence="2">Cytoplasm</location>
    </subcellularLocation>
</comment>
<evidence type="ECO:0000313" key="3">
    <source>
        <dbReference type="EMBL" id="SKA06921.1"/>
    </source>
</evidence>
<evidence type="ECO:0000256" key="2">
    <source>
        <dbReference type="HAMAP-Rule" id="MF_01103"/>
    </source>
</evidence>
<dbReference type="Gene3D" id="1.10.287.540">
    <property type="entry name" value="Helix hairpin bin"/>
    <property type="match status" value="1"/>
</dbReference>
<proteinExistence type="inferred from homology"/>